<keyword evidence="3 8" id="KW-0418">Kinase</keyword>
<dbReference type="Gene3D" id="3.30.200.20">
    <property type="entry name" value="Phosphorylase Kinase, domain 1"/>
    <property type="match status" value="1"/>
</dbReference>
<feature type="compositionally biased region" description="Pro residues" evidence="6">
    <location>
        <begin position="28"/>
        <end position="38"/>
    </location>
</feature>
<dbReference type="PANTHER" id="PTHR43289:SF6">
    <property type="entry name" value="SERINE_THREONINE-PROTEIN KINASE NEKL-3"/>
    <property type="match status" value="1"/>
</dbReference>
<dbReference type="PROSITE" id="PS50011">
    <property type="entry name" value="PROTEIN_KINASE_DOM"/>
    <property type="match status" value="1"/>
</dbReference>
<accession>A0ABS7TPQ2</accession>
<organism evidence="8 9">
    <name type="scientific">Nannocystis pusilla</name>
    <dbReference type="NCBI Taxonomy" id="889268"/>
    <lineage>
        <taxon>Bacteria</taxon>
        <taxon>Pseudomonadati</taxon>
        <taxon>Myxococcota</taxon>
        <taxon>Polyangia</taxon>
        <taxon>Nannocystales</taxon>
        <taxon>Nannocystaceae</taxon>
        <taxon>Nannocystis</taxon>
    </lineage>
</organism>
<keyword evidence="1" id="KW-0808">Transferase</keyword>
<dbReference type="SUPFAM" id="SSF48452">
    <property type="entry name" value="TPR-like"/>
    <property type="match status" value="2"/>
</dbReference>
<dbReference type="GO" id="GO:0016301">
    <property type="term" value="F:kinase activity"/>
    <property type="evidence" value="ECO:0007669"/>
    <property type="project" value="UniProtKB-KW"/>
</dbReference>
<feature type="compositionally biased region" description="Basic and acidic residues" evidence="6">
    <location>
        <begin position="219"/>
        <end position="231"/>
    </location>
</feature>
<dbReference type="InterPro" id="IPR019734">
    <property type="entry name" value="TPR_rpt"/>
</dbReference>
<gene>
    <name evidence="8" type="ORF">K7C98_13145</name>
</gene>
<evidence type="ECO:0000256" key="5">
    <source>
        <dbReference type="PROSITE-ProRule" id="PRU10141"/>
    </source>
</evidence>
<evidence type="ECO:0000256" key="6">
    <source>
        <dbReference type="SAM" id="MobiDB-lite"/>
    </source>
</evidence>
<dbReference type="EMBL" id="JAIRAU010000013">
    <property type="protein sequence ID" value="MBZ5710205.1"/>
    <property type="molecule type" value="Genomic_DNA"/>
</dbReference>
<feature type="binding site" evidence="5">
    <location>
        <position position="92"/>
    </location>
    <ligand>
        <name>ATP</name>
        <dbReference type="ChEBI" id="CHEBI:30616"/>
    </ligand>
</feature>
<dbReference type="RefSeq" id="WP_224191976.1">
    <property type="nucleotide sequence ID" value="NZ_JAIRAU010000013.1"/>
</dbReference>
<dbReference type="CDD" id="cd14014">
    <property type="entry name" value="STKc_PknB_like"/>
    <property type="match status" value="1"/>
</dbReference>
<dbReference type="Pfam" id="PF00069">
    <property type="entry name" value="Pkinase"/>
    <property type="match status" value="1"/>
</dbReference>
<sequence>MSHPTLGSSGPDLAGRAAWAVESTLERPPGPPAEPGPGGPQLKELILSRLFASEASPPQIGRFTLLRLLGEGGMGTVYAAYDEDLDRKVAIKLVRAGSTPQPDRSRARMLREAKLTAQLSHPNVITVHEVGEHAGQIFIAMEFVRGQPLDRWLLQADPRRPDWRSVIAVFAQAGAGLVAAHRAGLVHRDFKPQNVIVRDDGGVKVLDFGLACASPLDEARRSSEDARDRELPPPAPVAPLTQTGAVLGTPAYMSPEQHLGQATDERSDQFSFCVALWEALHGQHPFEGSTFVALQASVLAGRVRPWPANSPVPARLRRLLVRGLAVRPEDRHPSLAELLTALAYDPAATRRRWWAAGGLVVAASIATYALAPRGAGEQPPPCSGVADEFAAVWNDPRRDAVAAAIRATGLSYAEATWTRVEAALDAYARDWVEMRAQSCQAHADALESDRHYDLRTACLARRRAAVDALTSLLAQATDADVENAARAVSELPSLAACADTEALAAALPPPEDPAVARAVDEHRGTLAQAREYEALGRYDEARAWIAPVLASAEARAYTPLAAEAALALGAVELSATRFEAGTAALSQALEAALRAGQLDVAAEALARRIFTQGQTGATQEALHDVPLARALVDRSRDEQLRWLLQNNIGAVQFMLRRLPEAREHWLAALATKERLGDEHDMEYALTLGNLGSAETARGDIRSAWTYQQRSLAVAERVLGPEHPATALMSYGLARIDHYSGRLRAAQARMNAATEVMARAYGRHAEGLFDSYLQLAALSNDRRAFADTLEFLERASAVRAAHDLAAHRNLLYIHVHRAVALAGLGRHADASAELDLGMALVEAAQSSMHDPADVHDARGRIALARGDAGAALAAHRLALTVRQQAPDSSPALLAFAEFRVATALHAANEVDVAATLATTALARFLDSPQRQFTWVLAELRLGLGDILLDAGRPAEALEHLETARLDLAAIAEPDNPTLARLEFGVARALHHLSPAERERATALARGALASLRGYGPGFRRETEAVERFLRDRLENRPSGPIESAGAPMKEGTPQALP</sequence>
<feature type="region of interest" description="Disordered" evidence="6">
    <location>
        <begin position="219"/>
        <end position="242"/>
    </location>
</feature>
<reference evidence="8" key="1">
    <citation type="submission" date="2021-08" db="EMBL/GenBank/DDBJ databases">
        <authorList>
            <person name="Stevens D.C."/>
        </authorList>
    </citation>
    <scope>NUCLEOTIDE SEQUENCE</scope>
    <source>
        <strain evidence="8">DSM 53165</strain>
    </source>
</reference>
<keyword evidence="4 5" id="KW-0067">ATP-binding</keyword>
<evidence type="ECO:0000313" key="8">
    <source>
        <dbReference type="EMBL" id="MBZ5710205.1"/>
    </source>
</evidence>
<feature type="region of interest" description="Disordered" evidence="6">
    <location>
        <begin position="1"/>
        <end position="41"/>
    </location>
</feature>
<keyword evidence="9" id="KW-1185">Reference proteome</keyword>
<protein>
    <submittedName>
        <fullName evidence="8">Serine/threonine-protein kinase</fullName>
    </submittedName>
</protein>
<evidence type="ECO:0000256" key="2">
    <source>
        <dbReference type="ARBA" id="ARBA00022741"/>
    </source>
</evidence>
<dbReference type="InterPro" id="IPR011009">
    <property type="entry name" value="Kinase-like_dom_sf"/>
</dbReference>
<dbReference type="PROSITE" id="PS00107">
    <property type="entry name" value="PROTEIN_KINASE_ATP"/>
    <property type="match status" value="1"/>
</dbReference>
<dbReference type="InterPro" id="IPR011990">
    <property type="entry name" value="TPR-like_helical_dom_sf"/>
</dbReference>
<dbReference type="Proteomes" id="UP001139031">
    <property type="component" value="Unassembled WGS sequence"/>
</dbReference>
<comment type="caution">
    <text evidence="8">The sequence shown here is derived from an EMBL/GenBank/DDBJ whole genome shotgun (WGS) entry which is preliminary data.</text>
</comment>
<feature type="region of interest" description="Disordered" evidence="6">
    <location>
        <begin position="1030"/>
        <end position="1056"/>
    </location>
</feature>
<dbReference type="PANTHER" id="PTHR43289">
    <property type="entry name" value="MITOGEN-ACTIVATED PROTEIN KINASE KINASE KINASE 20-RELATED"/>
    <property type="match status" value="1"/>
</dbReference>
<evidence type="ECO:0000313" key="9">
    <source>
        <dbReference type="Proteomes" id="UP001139031"/>
    </source>
</evidence>
<dbReference type="InterPro" id="IPR000719">
    <property type="entry name" value="Prot_kinase_dom"/>
</dbReference>
<dbReference type="SUPFAM" id="SSF56112">
    <property type="entry name" value="Protein kinase-like (PK-like)"/>
    <property type="match status" value="1"/>
</dbReference>
<name>A0ABS7TPQ2_9BACT</name>
<evidence type="ECO:0000256" key="3">
    <source>
        <dbReference type="ARBA" id="ARBA00022777"/>
    </source>
</evidence>
<evidence type="ECO:0000259" key="7">
    <source>
        <dbReference type="PROSITE" id="PS50011"/>
    </source>
</evidence>
<dbReference type="InterPro" id="IPR008271">
    <property type="entry name" value="Ser/Thr_kinase_AS"/>
</dbReference>
<dbReference type="PROSITE" id="PS00108">
    <property type="entry name" value="PROTEIN_KINASE_ST"/>
    <property type="match status" value="1"/>
</dbReference>
<dbReference type="InterPro" id="IPR017441">
    <property type="entry name" value="Protein_kinase_ATP_BS"/>
</dbReference>
<dbReference type="Gene3D" id="1.25.40.10">
    <property type="entry name" value="Tetratricopeptide repeat domain"/>
    <property type="match status" value="2"/>
</dbReference>
<dbReference type="Pfam" id="PF13424">
    <property type="entry name" value="TPR_12"/>
    <property type="match status" value="1"/>
</dbReference>
<dbReference type="Gene3D" id="1.10.510.10">
    <property type="entry name" value="Transferase(Phosphotransferase) domain 1"/>
    <property type="match status" value="1"/>
</dbReference>
<dbReference type="SMART" id="SM00028">
    <property type="entry name" value="TPR"/>
    <property type="match status" value="5"/>
</dbReference>
<evidence type="ECO:0000256" key="1">
    <source>
        <dbReference type="ARBA" id="ARBA00022679"/>
    </source>
</evidence>
<keyword evidence="2 5" id="KW-0547">Nucleotide-binding</keyword>
<evidence type="ECO:0000256" key="4">
    <source>
        <dbReference type="ARBA" id="ARBA00022840"/>
    </source>
</evidence>
<proteinExistence type="predicted"/>
<feature type="domain" description="Protein kinase" evidence="7">
    <location>
        <begin position="63"/>
        <end position="348"/>
    </location>
</feature>